<feature type="transmembrane region" description="Helical" evidence="9">
    <location>
        <begin position="7"/>
        <end position="26"/>
    </location>
</feature>
<evidence type="ECO:0000256" key="5">
    <source>
        <dbReference type="ARBA" id="ARBA00022741"/>
    </source>
</evidence>
<evidence type="ECO:0000256" key="4">
    <source>
        <dbReference type="ARBA" id="ARBA00022679"/>
    </source>
</evidence>
<dbReference type="InterPro" id="IPR005467">
    <property type="entry name" value="His_kinase_dom"/>
</dbReference>
<dbReference type="SUPFAM" id="SSF48452">
    <property type="entry name" value="TPR-like"/>
    <property type="match status" value="1"/>
</dbReference>
<keyword evidence="7" id="KW-0067">ATP-binding</keyword>
<dbReference type="Proteomes" id="UP001597601">
    <property type="component" value="Unassembled WGS sequence"/>
</dbReference>
<dbReference type="SMART" id="SM00028">
    <property type="entry name" value="TPR"/>
    <property type="match status" value="3"/>
</dbReference>
<dbReference type="SMART" id="SM00387">
    <property type="entry name" value="HATPase_c"/>
    <property type="match status" value="1"/>
</dbReference>
<keyword evidence="12" id="KW-1185">Reference proteome</keyword>
<dbReference type="EMBL" id="JBHUON010000033">
    <property type="protein sequence ID" value="MFD2866727.1"/>
    <property type="molecule type" value="Genomic_DNA"/>
</dbReference>
<evidence type="ECO:0000256" key="1">
    <source>
        <dbReference type="ARBA" id="ARBA00000085"/>
    </source>
</evidence>
<dbReference type="Pfam" id="PF13181">
    <property type="entry name" value="TPR_8"/>
    <property type="match status" value="2"/>
</dbReference>
<keyword evidence="9" id="KW-0812">Transmembrane</keyword>
<dbReference type="Gene3D" id="3.30.565.10">
    <property type="entry name" value="Histidine kinase-like ATPase, C-terminal domain"/>
    <property type="match status" value="1"/>
</dbReference>
<dbReference type="InterPro" id="IPR036890">
    <property type="entry name" value="HATPase_C_sf"/>
</dbReference>
<keyword evidence="5" id="KW-0547">Nucleotide-binding</keyword>
<dbReference type="GO" id="GO:0016301">
    <property type="term" value="F:kinase activity"/>
    <property type="evidence" value="ECO:0007669"/>
    <property type="project" value="UniProtKB-KW"/>
</dbReference>
<keyword evidence="3" id="KW-0597">Phosphoprotein</keyword>
<feature type="repeat" description="TPR" evidence="8">
    <location>
        <begin position="308"/>
        <end position="341"/>
    </location>
</feature>
<organism evidence="11 12">
    <name type="scientific">Mucilaginibacter antarcticus</name>
    <dbReference type="NCBI Taxonomy" id="1855725"/>
    <lineage>
        <taxon>Bacteria</taxon>
        <taxon>Pseudomonadati</taxon>
        <taxon>Bacteroidota</taxon>
        <taxon>Sphingobacteriia</taxon>
        <taxon>Sphingobacteriales</taxon>
        <taxon>Sphingobacteriaceae</taxon>
        <taxon>Mucilaginibacter</taxon>
    </lineage>
</organism>
<feature type="repeat" description="TPR" evidence="8">
    <location>
        <begin position="474"/>
        <end position="507"/>
    </location>
</feature>
<dbReference type="Pfam" id="PF07568">
    <property type="entry name" value="HisKA_2"/>
    <property type="match status" value="1"/>
</dbReference>
<dbReference type="PROSITE" id="PS50005">
    <property type="entry name" value="TPR"/>
    <property type="match status" value="2"/>
</dbReference>
<keyword evidence="8" id="KW-0802">TPR repeat</keyword>
<protein>
    <recommendedName>
        <fullName evidence="2">histidine kinase</fullName>
        <ecNumber evidence="2">2.7.13.3</ecNumber>
    </recommendedName>
</protein>
<evidence type="ECO:0000256" key="6">
    <source>
        <dbReference type="ARBA" id="ARBA00022777"/>
    </source>
</evidence>
<keyword evidence="6 11" id="KW-0418">Kinase</keyword>
<name>A0ABW5XUV4_9SPHI</name>
<dbReference type="Pfam" id="PF02518">
    <property type="entry name" value="HATPase_c"/>
    <property type="match status" value="1"/>
</dbReference>
<dbReference type="Gene3D" id="1.25.40.10">
    <property type="entry name" value="Tetratricopeptide repeat domain"/>
    <property type="match status" value="2"/>
</dbReference>
<dbReference type="PANTHER" id="PTHR41523">
    <property type="entry name" value="TWO-COMPONENT SYSTEM SENSOR PROTEIN"/>
    <property type="match status" value="1"/>
</dbReference>
<dbReference type="PANTHER" id="PTHR41523:SF8">
    <property type="entry name" value="ETHYLENE RESPONSE SENSOR PROTEIN"/>
    <property type="match status" value="1"/>
</dbReference>
<dbReference type="InterPro" id="IPR011990">
    <property type="entry name" value="TPR-like_helical_dom_sf"/>
</dbReference>
<sequence length="852" mass="96998">MNFDAKWLYVTKINLAICMAIFLIYFPKLTQAQNTPVSMAVKNEGDIPVSQVLFKIGQSKADSNRVNLYLELSHLYWHQKESKTHYIDSCLIFAKTARDLSYKLNFLNGINESQFLVCRISVELNQIGSAMQVVKTVSGEEKVRLLLILGEHYIFQPNTDSITIKPAKTYLLQAINLSQAINSKRWLYQSQLTFAKFYFAQADLESGKKVMMEIIKACDQSKDYENEAHFWSELGHYIPETNKTFNDIIRINYNAVHFYLKTKNIKEAAYVFRDIATLNGDWVSIDTCEKQMLQVIAMLNSIQVTPSYATYFILANVYENKGQYDLALKYMLKALSVPESNKKLRLRGKRILGDIYFDLKMYKKSLSVYQELFDAAKEQKSLSLYILCYTLVKNNILIGNSAPMPQFLKQILRNYPPVTANDKQLLAASFGDAYNSVADYPKAEQYYLKMIRLEKKVESDQGKDFAMRFTVSGSSAYFSIGEFYVNRKRFPEAKPYFLKALAEPLNKSVNSVKDIHFQLFKIDSAMGNYVSAIDHFEISKKLQDSIFNEVKTKEVNRLQIAYETSAKEKSIIALQSRSRAQTEEIHKTSLEKNIIFGVTVLLIIIAALSYNGYRNKRKGNLALQSKQLKINLQNESLQALVQEKEWLLKEVHHRVKNNLQIVMSLLSSQSAYLQNNAAIEAIHDSQNRVQAISLIHQKLYTSSNLASIGMSVYVADLISYLSESFDVRSRNIKFEQNIESFNLDLGQAVPIGLIINESVTNAIKYAFDTDGGLIKVALQLVENEMLSLTIIDNGNGLPDSFKLENTTTLGMEMMKALSKQLGGVFNVENSSGVKINIKFHMDKISESALEKV</sequence>
<dbReference type="EC" id="2.7.13.3" evidence="2"/>
<evidence type="ECO:0000256" key="9">
    <source>
        <dbReference type="SAM" id="Phobius"/>
    </source>
</evidence>
<dbReference type="Gene3D" id="3.30.450.20">
    <property type="entry name" value="PAS domain"/>
    <property type="match status" value="1"/>
</dbReference>
<dbReference type="InterPro" id="IPR019734">
    <property type="entry name" value="TPR_rpt"/>
</dbReference>
<dbReference type="InterPro" id="IPR011495">
    <property type="entry name" value="Sig_transdc_His_kin_sub2_dim/P"/>
</dbReference>
<feature type="domain" description="Histidine kinase" evidence="10">
    <location>
        <begin position="650"/>
        <end position="843"/>
    </location>
</feature>
<dbReference type="InterPro" id="IPR003594">
    <property type="entry name" value="HATPase_dom"/>
</dbReference>
<keyword evidence="9" id="KW-1133">Transmembrane helix</keyword>
<reference evidence="12" key="1">
    <citation type="journal article" date="2019" name="Int. J. Syst. Evol. Microbiol.">
        <title>The Global Catalogue of Microorganisms (GCM) 10K type strain sequencing project: providing services to taxonomists for standard genome sequencing and annotation.</title>
        <authorList>
            <consortium name="The Broad Institute Genomics Platform"/>
            <consortium name="The Broad Institute Genome Sequencing Center for Infectious Disease"/>
            <person name="Wu L."/>
            <person name="Ma J."/>
        </authorList>
    </citation>
    <scope>NUCLEOTIDE SEQUENCE [LARGE SCALE GENOMIC DNA]</scope>
    <source>
        <strain evidence="12">KCTC 52232</strain>
    </source>
</reference>
<dbReference type="RefSeq" id="WP_377130370.1">
    <property type="nucleotide sequence ID" value="NZ_JBHUON010000033.1"/>
</dbReference>
<dbReference type="SUPFAM" id="SSF55874">
    <property type="entry name" value="ATPase domain of HSP90 chaperone/DNA topoisomerase II/histidine kinase"/>
    <property type="match status" value="1"/>
</dbReference>
<dbReference type="PROSITE" id="PS50109">
    <property type="entry name" value="HIS_KIN"/>
    <property type="match status" value="1"/>
</dbReference>
<accession>A0ABW5XUV4</accession>
<comment type="catalytic activity">
    <reaction evidence="1">
        <text>ATP + protein L-histidine = ADP + protein N-phospho-L-histidine.</text>
        <dbReference type="EC" id="2.7.13.3"/>
    </reaction>
</comment>
<evidence type="ECO:0000313" key="12">
    <source>
        <dbReference type="Proteomes" id="UP001597601"/>
    </source>
</evidence>
<feature type="transmembrane region" description="Helical" evidence="9">
    <location>
        <begin position="594"/>
        <end position="613"/>
    </location>
</feature>
<proteinExistence type="predicted"/>
<comment type="caution">
    <text evidence="11">The sequence shown here is derived from an EMBL/GenBank/DDBJ whole genome shotgun (WGS) entry which is preliminary data.</text>
</comment>
<keyword evidence="9" id="KW-0472">Membrane</keyword>
<evidence type="ECO:0000256" key="3">
    <source>
        <dbReference type="ARBA" id="ARBA00022553"/>
    </source>
</evidence>
<evidence type="ECO:0000256" key="8">
    <source>
        <dbReference type="PROSITE-ProRule" id="PRU00339"/>
    </source>
</evidence>
<evidence type="ECO:0000256" key="2">
    <source>
        <dbReference type="ARBA" id="ARBA00012438"/>
    </source>
</evidence>
<evidence type="ECO:0000259" key="10">
    <source>
        <dbReference type="PROSITE" id="PS50109"/>
    </source>
</evidence>
<keyword evidence="4" id="KW-0808">Transferase</keyword>
<evidence type="ECO:0000256" key="7">
    <source>
        <dbReference type="ARBA" id="ARBA00022840"/>
    </source>
</evidence>
<evidence type="ECO:0000313" key="11">
    <source>
        <dbReference type="EMBL" id="MFD2866727.1"/>
    </source>
</evidence>
<gene>
    <name evidence="11" type="ORF">ACFSYC_18675</name>
</gene>